<feature type="domain" description="Proteasome activator Blm10 middle HEAT repeats region" evidence="3">
    <location>
        <begin position="419"/>
        <end position="533"/>
    </location>
</feature>
<protein>
    <recommendedName>
        <fullName evidence="3">Proteasome activator Blm10 middle HEAT repeats region domain-containing protein</fullName>
    </recommendedName>
</protein>
<feature type="chain" id="PRO_5043859750" description="Proteasome activator Blm10 middle HEAT repeats region domain-containing protein" evidence="2">
    <location>
        <begin position="26"/>
        <end position="809"/>
    </location>
</feature>
<sequence>MKTTKLSSLQTSALLGLWLSSVVSAVPLFDQVAQASTPTVWNTFGSESNWQRALRVANALVHQMSSKISAIGDRTLDAIERNLLTSQSETRRSLQPYVRPPTMLISKKEDKFFDGKSITFPYPTPVTPPIDHGIDTSSEHSFYTGFQGIDSDLGERFQPANTKYLEGILHGLRIGLNQVDPINSEKEEFVQGFEDGAHVALHQLGRIPSLQLSSASSMPHSALYDEGFRMGFRSAANKLSSSWQVEPRASSSQSLALAPRMRAEGSTYVGLGRPSLGPYYSLNGPSAVFERSCCGRNRRNMMNKFLPSDAIPTAAFFRRGTEIPSVTDQSRGNEKRKKKKKKRKKKKKKKVSSPRTSDEWQPIMLDNSGALHDTGIRVPPIEFVSLNAVDRNAEEETGSFVDETNGHAGPQFPGRRMKHHGQVLDEADDLTQNEYFLFSDAAAQRYGLSQETLSLIFFFLSNFDTVESRMRAEGNDSPISECLYIRLWGKPVGADQLKLRWYVPTSRHAEIISRLLEKFILPEIVTLQAVARKEITLDRERLEGKIGLVECSLRVGLLLEESLEAPLDFSENWSASMSSQPMVFTSHVPDPRTKIKPIPRLKAVMVNQANWSPFHEQDETMCSKARQQRRSIFQDRPEVPEIPEWIQTEAGDPPGPQETVDLKRTLLVLFHELVLALEDTAPAQVMSLLAESLHSLIFPMGTQSDSYESSKESYSVVKSRVKDSLRGKKFNIRPLQVNRASLQHDLRHYQGLSTHLTSLKSAVTRILFKISISRFPESRVAVSCLNCSHQAIGRLFVDMEEDLSCMEWH</sequence>
<dbReference type="PANTHER" id="PTHR32170">
    <property type="entry name" value="PROTEASOME ACTIVATOR COMPLEX SUBUNIT 4"/>
    <property type="match status" value="1"/>
</dbReference>
<accession>A0A7R8WMZ8</accession>
<dbReference type="GO" id="GO:0010499">
    <property type="term" value="P:proteasomal ubiquitin-independent protein catabolic process"/>
    <property type="evidence" value="ECO:0007669"/>
    <property type="project" value="TreeGrafter"/>
</dbReference>
<dbReference type="OrthoDB" id="17907at2759"/>
<dbReference type="AlphaFoldDB" id="A0A7R8WMZ8"/>
<feature type="region of interest" description="Disordered" evidence="1">
    <location>
        <begin position="322"/>
        <end position="362"/>
    </location>
</feature>
<dbReference type="GO" id="GO:0005634">
    <property type="term" value="C:nucleus"/>
    <property type="evidence" value="ECO:0007669"/>
    <property type="project" value="TreeGrafter"/>
</dbReference>
<dbReference type="GO" id="GO:0016504">
    <property type="term" value="F:peptidase activator activity"/>
    <property type="evidence" value="ECO:0007669"/>
    <property type="project" value="InterPro"/>
</dbReference>
<name>A0A7R8WMZ8_9CRUS</name>
<dbReference type="GO" id="GO:0005829">
    <property type="term" value="C:cytosol"/>
    <property type="evidence" value="ECO:0007669"/>
    <property type="project" value="TreeGrafter"/>
</dbReference>
<dbReference type="Pfam" id="PF16507">
    <property type="entry name" value="HEAT_PSME4_mid"/>
    <property type="match status" value="1"/>
</dbReference>
<evidence type="ECO:0000256" key="2">
    <source>
        <dbReference type="SAM" id="SignalP"/>
    </source>
</evidence>
<organism evidence="4">
    <name type="scientific">Cyprideis torosa</name>
    <dbReference type="NCBI Taxonomy" id="163714"/>
    <lineage>
        <taxon>Eukaryota</taxon>
        <taxon>Metazoa</taxon>
        <taxon>Ecdysozoa</taxon>
        <taxon>Arthropoda</taxon>
        <taxon>Crustacea</taxon>
        <taxon>Oligostraca</taxon>
        <taxon>Ostracoda</taxon>
        <taxon>Podocopa</taxon>
        <taxon>Podocopida</taxon>
        <taxon>Cytherocopina</taxon>
        <taxon>Cytheroidea</taxon>
        <taxon>Cytherideidae</taxon>
        <taxon>Cyprideis</taxon>
    </lineage>
</organism>
<dbReference type="InterPro" id="IPR032430">
    <property type="entry name" value="Blm10_mid"/>
</dbReference>
<keyword evidence="2" id="KW-0732">Signal</keyword>
<gene>
    <name evidence="4" type="ORF">CTOB1V02_LOCUS9877</name>
</gene>
<dbReference type="InterPro" id="IPR035309">
    <property type="entry name" value="PSME4"/>
</dbReference>
<dbReference type="EMBL" id="OB664145">
    <property type="protein sequence ID" value="CAD7232036.1"/>
    <property type="molecule type" value="Genomic_DNA"/>
</dbReference>
<dbReference type="GO" id="GO:0070628">
    <property type="term" value="F:proteasome binding"/>
    <property type="evidence" value="ECO:0007669"/>
    <property type="project" value="InterPro"/>
</dbReference>
<evidence type="ECO:0000256" key="1">
    <source>
        <dbReference type="SAM" id="MobiDB-lite"/>
    </source>
</evidence>
<feature type="signal peptide" evidence="2">
    <location>
        <begin position="1"/>
        <end position="25"/>
    </location>
</feature>
<dbReference type="PANTHER" id="PTHR32170:SF3">
    <property type="entry name" value="PROTEASOME ACTIVATOR COMPLEX SUBUNIT 4"/>
    <property type="match status" value="1"/>
</dbReference>
<proteinExistence type="predicted"/>
<evidence type="ECO:0000259" key="3">
    <source>
        <dbReference type="Pfam" id="PF16507"/>
    </source>
</evidence>
<reference evidence="4" key="1">
    <citation type="submission" date="2020-11" db="EMBL/GenBank/DDBJ databases">
        <authorList>
            <person name="Tran Van P."/>
        </authorList>
    </citation>
    <scope>NUCLEOTIDE SEQUENCE</scope>
</reference>
<evidence type="ECO:0000313" key="4">
    <source>
        <dbReference type="EMBL" id="CAD7232036.1"/>
    </source>
</evidence>
<feature type="compositionally biased region" description="Basic residues" evidence="1">
    <location>
        <begin position="334"/>
        <end position="352"/>
    </location>
</feature>